<name>A0ABY7FD87_MYAAR</name>
<reference evidence="2" key="1">
    <citation type="submission" date="2022-11" db="EMBL/GenBank/DDBJ databases">
        <title>Centuries of genome instability and evolution in soft-shell clam transmissible cancer (bioRxiv).</title>
        <authorList>
            <person name="Hart S.F.M."/>
            <person name="Yonemitsu M.A."/>
            <person name="Giersch R.M."/>
            <person name="Beal B.F."/>
            <person name="Arriagada G."/>
            <person name="Davis B.W."/>
            <person name="Ostrander E.A."/>
            <person name="Goff S.P."/>
            <person name="Metzger M.J."/>
        </authorList>
    </citation>
    <scope>NUCLEOTIDE SEQUENCE</scope>
    <source>
        <strain evidence="2">MELC-2E11</strain>
        <tissue evidence="2">Siphon/mantle</tissue>
    </source>
</reference>
<evidence type="ECO:0000313" key="2">
    <source>
        <dbReference type="EMBL" id="WAR18784.1"/>
    </source>
</evidence>
<keyword evidence="3" id="KW-1185">Reference proteome</keyword>
<keyword evidence="1" id="KW-0732">Signal</keyword>
<feature type="chain" id="PRO_5045818961" evidence="1">
    <location>
        <begin position="22"/>
        <end position="267"/>
    </location>
</feature>
<dbReference type="Proteomes" id="UP001164746">
    <property type="component" value="Chromosome 11"/>
</dbReference>
<evidence type="ECO:0000256" key="1">
    <source>
        <dbReference type="SAM" id="SignalP"/>
    </source>
</evidence>
<accession>A0ABY7FD87</accession>
<organism evidence="2 3">
    <name type="scientific">Mya arenaria</name>
    <name type="common">Soft-shell clam</name>
    <dbReference type="NCBI Taxonomy" id="6604"/>
    <lineage>
        <taxon>Eukaryota</taxon>
        <taxon>Metazoa</taxon>
        <taxon>Spiralia</taxon>
        <taxon>Lophotrochozoa</taxon>
        <taxon>Mollusca</taxon>
        <taxon>Bivalvia</taxon>
        <taxon>Autobranchia</taxon>
        <taxon>Heteroconchia</taxon>
        <taxon>Euheterodonta</taxon>
        <taxon>Imparidentia</taxon>
        <taxon>Neoheterodontei</taxon>
        <taxon>Myida</taxon>
        <taxon>Myoidea</taxon>
        <taxon>Myidae</taxon>
        <taxon>Mya</taxon>
    </lineage>
</organism>
<sequence>MDTLFLVALTACVVLMRGGYADEPFCSGNFAGQLLNLEKSLSDVTDRLKHVEYTYNRHANLLSHPPSSITTLLRAADLEKGGWRLVFRATSGNGQNVHDAWLTGAGTTDTKPDDMSRTYSNHFRVADVENVWKAMAPRYAKVGLYRDNREVAYVVFDAKDSDLKSWFAKDRVLDASWSDLTASGFYNVFSVDGSVSKYYTRTFLINSAYGGCPKDLGHLAVVEKMGSCEWDTHPAYPQFLYADLNHSDLWEKQRFGRADFFAIFASA</sequence>
<dbReference type="EMBL" id="CP111022">
    <property type="protein sequence ID" value="WAR18784.1"/>
    <property type="molecule type" value="Genomic_DNA"/>
</dbReference>
<feature type="signal peptide" evidence="1">
    <location>
        <begin position="1"/>
        <end position="21"/>
    </location>
</feature>
<evidence type="ECO:0000313" key="3">
    <source>
        <dbReference type="Proteomes" id="UP001164746"/>
    </source>
</evidence>
<proteinExistence type="predicted"/>
<gene>
    <name evidence="2" type="ORF">MAR_000622</name>
</gene>
<protein>
    <submittedName>
        <fullName evidence="2">Uncharacterized protein</fullName>
    </submittedName>
</protein>